<dbReference type="PANTHER" id="PTHR43586">
    <property type="entry name" value="CYSTEINE DESULFURASE"/>
    <property type="match status" value="1"/>
</dbReference>
<evidence type="ECO:0000256" key="4">
    <source>
        <dbReference type="ARBA" id="ARBA00022679"/>
    </source>
</evidence>
<evidence type="ECO:0000313" key="9">
    <source>
        <dbReference type="EMBL" id="SMR69325.1"/>
    </source>
</evidence>
<dbReference type="Proteomes" id="UP001159257">
    <property type="component" value="Unassembled WGS sequence"/>
</dbReference>
<name>A0ABY1RW44_9GAMM</name>
<evidence type="ECO:0000256" key="3">
    <source>
        <dbReference type="ARBA" id="ARBA00012239"/>
    </source>
</evidence>
<dbReference type="InterPro" id="IPR010970">
    <property type="entry name" value="Cys_dSase_SufS"/>
</dbReference>
<dbReference type="SUPFAM" id="SSF53383">
    <property type="entry name" value="PLP-dependent transferases"/>
    <property type="match status" value="1"/>
</dbReference>
<evidence type="ECO:0000259" key="7">
    <source>
        <dbReference type="Pfam" id="PF00266"/>
    </source>
</evidence>
<dbReference type="PANTHER" id="PTHR43586:SF8">
    <property type="entry name" value="CYSTEINE DESULFURASE 1, CHLOROPLASTIC"/>
    <property type="match status" value="1"/>
</dbReference>
<evidence type="ECO:0000256" key="2">
    <source>
        <dbReference type="ARBA" id="ARBA00010447"/>
    </source>
</evidence>
<dbReference type="Gene3D" id="3.90.1150.10">
    <property type="entry name" value="Aspartate Aminotransferase, domain 1"/>
    <property type="match status" value="1"/>
</dbReference>
<dbReference type="PROSITE" id="PS00595">
    <property type="entry name" value="AA_TRANSFER_CLASS_5"/>
    <property type="match status" value="1"/>
</dbReference>
<dbReference type="InterPro" id="IPR015421">
    <property type="entry name" value="PyrdxlP-dep_Trfase_major"/>
</dbReference>
<comment type="cofactor">
    <cofactor evidence="1">
        <name>pyridoxal 5'-phosphate</name>
        <dbReference type="ChEBI" id="CHEBI:597326"/>
    </cofactor>
</comment>
<evidence type="ECO:0000259" key="8">
    <source>
        <dbReference type="Pfam" id="PF02657"/>
    </source>
</evidence>
<feature type="domain" description="Fe-S metabolism associated" evidence="8">
    <location>
        <begin position="429"/>
        <end position="544"/>
    </location>
</feature>
<dbReference type="InterPro" id="IPR015424">
    <property type="entry name" value="PyrdxlP-dep_Trfase"/>
</dbReference>
<dbReference type="RefSeq" id="WP_239042015.1">
    <property type="nucleotide sequence ID" value="NZ_BAAAEY010000002.1"/>
</dbReference>
<dbReference type="NCBIfam" id="TIGR01979">
    <property type="entry name" value="sufS"/>
    <property type="match status" value="1"/>
</dbReference>
<evidence type="ECO:0000256" key="1">
    <source>
        <dbReference type="ARBA" id="ARBA00001933"/>
    </source>
</evidence>
<comment type="catalytic activity">
    <reaction evidence="6">
        <text>(sulfur carrier)-H + L-cysteine = (sulfur carrier)-SH + L-alanine</text>
        <dbReference type="Rhea" id="RHEA:43892"/>
        <dbReference type="Rhea" id="RHEA-COMP:14737"/>
        <dbReference type="Rhea" id="RHEA-COMP:14739"/>
        <dbReference type="ChEBI" id="CHEBI:29917"/>
        <dbReference type="ChEBI" id="CHEBI:35235"/>
        <dbReference type="ChEBI" id="CHEBI:57972"/>
        <dbReference type="ChEBI" id="CHEBI:64428"/>
        <dbReference type="EC" id="2.8.1.7"/>
    </reaction>
</comment>
<keyword evidence="5" id="KW-0663">Pyridoxal phosphate</keyword>
<dbReference type="Gene3D" id="3.40.640.10">
    <property type="entry name" value="Type I PLP-dependent aspartate aminotransferase-like (Major domain)"/>
    <property type="match status" value="1"/>
</dbReference>
<evidence type="ECO:0000313" key="10">
    <source>
        <dbReference type="Proteomes" id="UP001159257"/>
    </source>
</evidence>
<dbReference type="Gene3D" id="3.90.1010.10">
    <property type="match status" value="1"/>
</dbReference>
<gene>
    <name evidence="9" type="ORF">SAMN04487964_101222</name>
</gene>
<sequence length="552" mass="60804">MSQNDPKRWRRDFPLLSMHVHGQPLVYLDNAATTQKPRPVIDAVNRFYKTANANVHRGSHALSMQATAAFELAREKVARWLGIDDSATLIWTRGTTEAINLVAQSWGRQHLQRGDLILLMQSAHHANIVPWQMLAAATGAHIEIIPLQADGDIDLNAYHRLLEQRPVLVALAHVSNALGTIYPVETLCREAKSAGATVLVDGAQALPHFDVSLEAMGCDFYAFSGHKVFGPTGIGALWGRRELLEAMPPWQGGGEMIEHVSFDSTRYAGLPFKFEAGTPDISGAIGLAAAIDYLGSQDRQAMEAYEQSLLKHALEGCRQIAGFRPVASGSQRVSLLSFELDGFHQQDVAHWLDRQGIAVRAGHHCAMPLMQSLGLPGTLRASFAFYNTFQEAEQLAQALEQLVQSQKSILPVAKLEQTSYQNALKSVYSATNWTSRYQSLMQLGQAAPPLPHALKQDRFLLPGCESRVWLITELDANGLLNCRADADARILRALLTLLLDQVNGLTPEQMLATDLEETLSQLDIQRHLSPSRGNGLLAIIRGLQDFARQQDE</sequence>
<accession>A0ABY1RW44</accession>
<comment type="similarity">
    <text evidence="2">Belongs to the class-V pyridoxal-phosphate-dependent aminotransferase family. Csd subfamily.</text>
</comment>
<dbReference type="Pfam" id="PF02657">
    <property type="entry name" value="SufE"/>
    <property type="match status" value="1"/>
</dbReference>
<dbReference type="InterPro" id="IPR020578">
    <property type="entry name" value="Aminotrans_V_PyrdxlP_BS"/>
</dbReference>
<organism evidence="9 10">
    <name type="scientific">Marinobacterium sediminicola</name>
    <dbReference type="NCBI Taxonomy" id="518898"/>
    <lineage>
        <taxon>Bacteria</taxon>
        <taxon>Pseudomonadati</taxon>
        <taxon>Pseudomonadota</taxon>
        <taxon>Gammaproteobacteria</taxon>
        <taxon>Oceanospirillales</taxon>
        <taxon>Oceanospirillaceae</taxon>
        <taxon>Marinobacterium</taxon>
    </lineage>
</organism>
<dbReference type="InterPro" id="IPR000192">
    <property type="entry name" value="Aminotrans_V_dom"/>
</dbReference>
<comment type="caution">
    <text evidence="9">The sequence shown here is derived from an EMBL/GenBank/DDBJ whole genome shotgun (WGS) entry which is preliminary data.</text>
</comment>
<proteinExistence type="inferred from homology"/>
<dbReference type="CDD" id="cd06453">
    <property type="entry name" value="SufS_like"/>
    <property type="match status" value="1"/>
</dbReference>
<dbReference type="InterPro" id="IPR015422">
    <property type="entry name" value="PyrdxlP-dep_Trfase_small"/>
</dbReference>
<dbReference type="Pfam" id="PF00266">
    <property type="entry name" value="Aminotran_5"/>
    <property type="match status" value="1"/>
</dbReference>
<dbReference type="EMBL" id="FXWV01000001">
    <property type="protein sequence ID" value="SMR69325.1"/>
    <property type="molecule type" value="Genomic_DNA"/>
</dbReference>
<keyword evidence="4" id="KW-0808">Transferase</keyword>
<dbReference type="InterPro" id="IPR003808">
    <property type="entry name" value="Fe-S_metab-assoc_dom"/>
</dbReference>
<keyword evidence="10" id="KW-1185">Reference proteome</keyword>
<feature type="domain" description="Aminotransferase class V" evidence="7">
    <location>
        <begin position="26"/>
        <end position="395"/>
    </location>
</feature>
<evidence type="ECO:0000256" key="5">
    <source>
        <dbReference type="ARBA" id="ARBA00022898"/>
    </source>
</evidence>
<dbReference type="SUPFAM" id="SSF82649">
    <property type="entry name" value="SufE/NifU"/>
    <property type="match status" value="1"/>
</dbReference>
<protein>
    <recommendedName>
        <fullName evidence="3">cysteine desulfurase</fullName>
        <ecNumber evidence="3">2.8.1.7</ecNumber>
    </recommendedName>
</protein>
<reference evidence="9 10" key="1">
    <citation type="submission" date="2017-05" db="EMBL/GenBank/DDBJ databases">
        <authorList>
            <person name="Varghese N."/>
            <person name="Submissions S."/>
        </authorList>
    </citation>
    <scope>NUCLEOTIDE SEQUENCE [LARGE SCALE GENOMIC DNA]</scope>
    <source>
        <strain evidence="9 10">CGMCC 1.7287</strain>
    </source>
</reference>
<dbReference type="EC" id="2.8.1.7" evidence="3"/>
<evidence type="ECO:0000256" key="6">
    <source>
        <dbReference type="ARBA" id="ARBA00050776"/>
    </source>
</evidence>